<evidence type="ECO:0000313" key="2">
    <source>
        <dbReference type="Proteomes" id="UP001197247"/>
    </source>
</evidence>
<dbReference type="EMBL" id="JAHBAY010000017">
    <property type="protein sequence ID" value="MBT0773454.1"/>
    <property type="molecule type" value="Genomic_DNA"/>
</dbReference>
<dbReference type="Gene3D" id="1.10.510.10">
    <property type="entry name" value="Transferase(Phosphotransferase) domain 1"/>
    <property type="match status" value="1"/>
</dbReference>
<dbReference type="InterPro" id="IPR006748">
    <property type="entry name" value="NH2Glyco/OHUrea_AB-resist_kin"/>
</dbReference>
<dbReference type="InterPro" id="IPR011009">
    <property type="entry name" value="Kinase-like_dom_sf"/>
</dbReference>
<sequence>MLPEDFAARTLRREGPAAARWLREYPAVVEGLLRRWELRPTGRRQAGQVGVVHQVVDAANTTLALKLGWPDRWSRHEVRGLLAWEGNGAVRVLRHDPGSGAFLMEWLRPDTDLTGLPVAGALEVSARLLGRLHRPAGPDFPRAVDDHREQPDWTPRYASRLRELSRILDDVLAGEPEYLLHGDFHYENVLRDQDGTWRAIDPKPVRGPREYDLLPLLRNRVDEYPPHLDLETAVHERLEELLRLTGLDRRLARLLTHTRSLADANYAHRLGETGFEKVALAIARATA</sequence>
<dbReference type="Proteomes" id="UP001197247">
    <property type="component" value="Unassembled WGS sequence"/>
</dbReference>
<accession>A0ABS5TRP2</accession>
<dbReference type="RefSeq" id="WP_214159995.1">
    <property type="nucleotide sequence ID" value="NZ_JAHBAY010000017.1"/>
</dbReference>
<dbReference type="Pfam" id="PF04655">
    <property type="entry name" value="APH_6_hur"/>
    <property type="match status" value="1"/>
</dbReference>
<keyword evidence="2" id="KW-1185">Reference proteome</keyword>
<protein>
    <recommendedName>
        <fullName evidence="3">Streptomycin 6-kinase</fullName>
    </recommendedName>
</protein>
<evidence type="ECO:0008006" key="3">
    <source>
        <dbReference type="Google" id="ProtNLM"/>
    </source>
</evidence>
<proteinExistence type="predicted"/>
<comment type="caution">
    <text evidence="1">The sequence shown here is derived from an EMBL/GenBank/DDBJ whole genome shotgun (WGS) entry which is preliminary data.</text>
</comment>
<gene>
    <name evidence="1" type="ORF">KIH74_31195</name>
</gene>
<organism evidence="1 2">
    <name type="scientific">Kineosporia corallincola</name>
    <dbReference type="NCBI Taxonomy" id="2835133"/>
    <lineage>
        <taxon>Bacteria</taxon>
        <taxon>Bacillati</taxon>
        <taxon>Actinomycetota</taxon>
        <taxon>Actinomycetes</taxon>
        <taxon>Kineosporiales</taxon>
        <taxon>Kineosporiaceae</taxon>
        <taxon>Kineosporia</taxon>
    </lineage>
</organism>
<name>A0ABS5TRP2_9ACTN</name>
<reference evidence="1 2" key="1">
    <citation type="submission" date="2021-05" db="EMBL/GenBank/DDBJ databases">
        <title>Kineosporia and Streptomyces sp. nov. two new marine actinobacteria isolated from Coral.</title>
        <authorList>
            <person name="Buangrab K."/>
            <person name="Sutthacheep M."/>
            <person name="Yeemin T."/>
            <person name="Harunari E."/>
            <person name="Igarashi Y."/>
            <person name="Kanchanasin P."/>
            <person name="Tanasupawat S."/>
            <person name="Phongsopitanun W."/>
        </authorList>
    </citation>
    <scope>NUCLEOTIDE SEQUENCE [LARGE SCALE GENOMIC DNA]</scope>
    <source>
        <strain evidence="1 2">J2-2</strain>
    </source>
</reference>
<evidence type="ECO:0000313" key="1">
    <source>
        <dbReference type="EMBL" id="MBT0773454.1"/>
    </source>
</evidence>
<dbReference type="SUPFAM" id="SSF56112">
    <property type="entry name" value="Protein kinase-like (PK-like)"/>
    <property type="match status" value="1"/>
</dbReference>